<comment type="caution">
    <text evidence="1">The sequence shown here is derived from an EMBL/GenBank/DDBJ whole genome shotgun (WGS) entry which is preliminary data.</text>
</comment>
<gene>
    <name evidence="1" type="ORF">CK203_006739</name>
</gene>
<name>A0A438KBR7_VITVI</name>
<reference evidence="1 2" key="1">
    <citation type="journal article" date="2018" name="PLoS Genet.">
        <title>Population sequencing reveals clonal diversity and ancestral inbreeding in the grapevine cultivar Chardonnay.</title>
        <authorList>
            <person name="Roach M.J."/>
            <person name="Johnson D.L."/>
            <person name="Bohlmann J."/>
            <person name="van Vuuren H.J."/>
            <person name="Jones S.J."/>
            <person name="Pretorius I.S."/>
            <person name="Schmidt S.A."/>
            <person name="Borneman A.R."/>
        </authorList>
    </citation>
    <scope>NUCLEOTIDE SEQUENCE [LARGE SCALE GENOMIC DNA]</scope>
    <source>
        <strain evidence="2">cv. Chardonnay</strain>
        <tissue evidence="1">Leaf</tissue>
    </source>
</reference>
<organism evidence="1 2">
    <name type="scientific">Vitis vinifera</name>
    <name type="common">Grape</name>
    <dbReference type="NCBI Taxonomy" id="29760"/>
    <lineage>
        <taxon>Eukaryota</taxon>
        <taxon>Viridiplantae</taxon>
        <taxon>Streptophyta</taxon>
        <taxon>Embryophyta</taxon>
        <taxon>Tracheophyta</taxon>
        <taxon>Spermatophyta</taxon>
        <taxon>Magnoliopsida</taxon>
        <taxon>eudicotyledons</taxon>
        <taxon>Gunneridae</taxon>
        <taxon>Pentapetalae</taxon>
        <taxon>rosids</taxon>
        <taxon>Vitales</taxon>
        <taxon>Vitaceae</taxon>
        <taxon>Viteae</taxon>
        <taxon>Vitis</taxon>
    </lineage>
</organism>
<dbReference type="EMBL" id="QGNW01000011">
    <property type="protein sequence ID" value="RVX18618.1"/>
    <property type="molecule type" value="Genomic_DNA"/>
</dbReference>
<protein>
    <submittedName>
        <fullName evidence="1">Uncharacterized protein</fullName>
    </submittedName>
</protein>
<proteinExistence type="predicted"/>
<accession>A0A438KBR7</accession>
<evidence type="ECO:0000313" key="1">
    <source>
        <dbReference type="EMBL" id="RVX18618.1"/>
    </source>
</evidence>
<dbReference type="AlphaFoldDB" id="A0A438KBR7"/>
<dbReference type="Proteomes" id="UP000288805">
    <property type="component" value="Unassembled WGS sequence"/>
</dbReference>
<evidence type="ECO:0000313" key="2">
    <source>
        <dbReference type="Proteomes" id="UP000288805"/>
    </source>
</evidence>
<sequence length="262" mass="29305">MNLKGTCSPRIVYKGTRGNCSQPFRIRFPNFSLCIKTPAAVVLNHLGFSWGRWSSVTERSGGFAVSVDLKEKRWARGRFIKLLEFATNQRTKIIAIPVGDRGRGVNCSGRGPRKGAIVAVVKWARAVICESKTDCQKVGLEWVECPRPFLFFKGFFFVDSSERAVWLREQGRVSVKGGFVESGDQSKCGATITLGLWRLEMELGSSLFQFRSLEGKKKGFRGGLSHLIVEASLTQWEVVCFQGFKAFLGFRDTSLCQGEDRI</sequence>